<feature type="disulfide bond" evidence="2">
    <location>
        <begin position="42"/>
        <end position="51"/>
    </location>
</feature>
<evidence type="ECO:0000259" key="3">
    <source>
        <dbReference type="PROSITE" id="PS50025"/>
    </source>
</evidence>
<evidence type="ECO:0000256" key="1">
    <source>
        <dbReference type="ARBA" id="ARBA00023157"/>
    </source>
</evidence>
<evidence type="ECO:0000256" key="2">
    <source>
        <dbReference type="PROSITE-ProRule" id="PRU00076"/>
    </source>
</evidence>
<dbReference type="PANTHER" id="PTHR15036:SF85">
    <property type="entry name" value="SP2353, ISOFORM A"/>
    <property type="match status" value="1"/>
</dbReference>
<gene>
    <name evidence="5" type="ORF">PYW07_000901</name>
</gene>
<dbReference type="InterPro" id="IPR000742">
    <property type="entry name" value="EGF"/>
</dbReference>
<comment type="caution">
    <text evidence="2">Lacks conserved residue(s) required for the propagation of feature annotation.</text>
</comment>
<sequence length="520" mass="56598">MICNEGWFGATCSSNRNPCDRAFSKCQGQCVITTDANTQCDCPYGKTGLYCDQDLLPTDVLFTGTRSYLKLHPNAISSVSLSLEMEIKPAKERGLVMFLETPHFYTAMSLQGGLLEYRWTDRLSGVTSLVRSGVVVSMSQWHSVKAGRYGSRLYVWVDGALSTEAMLAHAYPHTAANASILLGGAKDLSSLPFDAMSGAPAPYTGCIKNLHVNNILLPLEQQNIQEGRNLADCDGTACGSEACGGGVCVLEQGRARCACGASSNYVGTTGPRCRRHLACEASVCVPPRGVCRADRCVCAAGYAGTFCDTKIDIKIPQFDGTSLVSLGRQPAASHTNQQRIAPSLVRPSYIALNFTTAEPNGLLLWIVMGIDYIGLGLENGYLRLVWSFHHSNVKTASTNYGTLSGPARTLTRLMPHAGFLTDAEWHILVLQMDKTNITLTVDNTLVYTEEPGLKNEADYDDVDVYIGGITEHEDAIAKKLFPKNFKGCIDHISTREKSYLTNYTQVYSENVKSCQLFPPT</sequence>
<dbReference type="InterPro" id="IPR001791">
    <property type="entry name" value="Laminin_G"/>
</dbReference>
<dbReference type="Proteomes" id="UP001231518">
    <property type="component" value="Chromosome 10"/>
</dbReference>
<protein>
    <submittedName>
        <fullName evidence="5">Uncharacterized protein</fullName>
    </submittedName>
</protein>
<feature type="domain" description="EGF-like" evidence="4">
    <location>
        <begin position="15"/>
        <end position="52"/>
    </location>
</feature>
<keyword evidence="6" id="KW-1185">Reference proteome</keyword>
<dbReference type="SMART" id="SM00282">
    <property type="entry name" value="LamG"/>
    <property type="match status" value="2"/>
</dbReference>
<evidence type="ECO:0000259" key="4">
    <source>
        <dbReference type="PROSITE" id="PS50026"/>
    </source>
</evidence>
<dbReference type="Gene3D" id="2.60.120.200">
    <property type="match status" value="2"/>
</dbReference>
<evidence type="ECO:0000313" key="5">
    <source>
        <dbReference type="EMBL" id="KAJ8726203.1"/>
    </source>
</evidence>
<name>A0AAD8DVE6_MYTSE</name>
<keyword evidence="1 2" id="KW-1015">Disulfide bond</keyword>
<dbReference type="AlphaFoldDB" id="A0AAD8DVE6"/>
<dbReference type="Pfam" id="PF02210">
    <property type="entry name" value="Laminin_G_2"/>
    <property type="match status" value="2"/>
</dbReference>
<dbReference type="PROSITE" id="PS50025">
    <property type="entry name" value="LAM_G_DOMAIN"/>
    <property type="match status" value="2"/>
</dbReference>
<dbReference type="GO" id="GO:0016020">
    <property type="term" value="C:membrane"/>
    <property type="evidence" value="ECO:0007669"/>
    <property type="project" value="UniProtKB-SubCell"/>
</dbReference>
<dbReference type="CDD" id="cd00110">
    <property type="entry name" value="LamG"/>
    <property type="match status" value="2"/>
</dbReference>
<keyword evidence="2" id="KW-0245">EGF-like domain</keyword>
<dbReference type="PANTHER" id="PTHR15036">
    <property type="entry name" value="PIKACHURIN-LIKE PROTEIN"/>
    <property type="match status" value="1"/>
</dbReference>
<dbReference type="InterPro" id="IPR050372">
    <property type="entry name" value="Neurexin-related_CASP"/>
</dbReference>
<comment type="caution">
    <text evidence="5">The sequence shown here is derived from an EMBL/GenBank/DDBJ whole genome shotgun (WGS) entry which is preliminary data.</text>
</comment>
<evidence type="ECO:0000313" key="6">
    <source>
        <dbReference type="Proteomes" id="UP001231518"/>
    </source>
</evidence>
<feature type="domain" description="Laminin G" evidence="3">
    <location>
        <begin position="324"/>
        <end position="514"/>
    </location>
</feature>
<proteinExistence type="predicted"/>
<feature type="domain" description="Laminin G" evidence="3">
    <location>
        <begin position="58"/>
        <end position="243"/>
    </location>
</feature>
<dbReference type="InterPro" id="IPR013320">
    <property type="entry name" value="ConA-like_dom_sf"/>
</dbReference>
<dbReference type="SMART" id="SM00181">
    <property type="entry name" value="EGF"/>
    <property type="match status" value="3"/>
</dbReference>
<dbReference type="PROSITE" id="PS00022">
    <property type="entry name" value="EGF_1"/>
    <property type="match status" value="1"/>
</dbReference>
<dbReference type="PROSITE" id="PS50026">
    <property type="entry name" value="EGF_3"/>
    <property type="match status" value="1"/>
</dbReference>
<accession>A0AAD8DVE6</accession>
<reference evidence="5" key="1">
    <citation type="submission" date="2023-03" db="EMBL/GenBank/DDBJ databases">
        <title>Chromosome-level genomes of two armyworms, Mythimna separata and Mythimna loreyi, provide insights into the biosynthesis and reception of sex pheromones.</title>
        <authorList>
            <person name="Zhao H."/>
        </authorList>
    </citation>
    <scope>NUCLEOTIDE SEQUENCE</scope>
    <source>
        <strain evidence="5">BeijingLab</strain>
        <tissue evidence="5">Pupa</tissue>
    </source>
</reference>
<dbReference type="SUPFAM" id="SSF49899">
    <property type="entry name" value="Concanavalin A-like lectins/glucanases"/>
    <property type="match status" value="2"/>
</dbReference>
<dbReference type="EMBL" id="JARGEI010000009">
    <property type="protein sequence ID" value="KAJ8726203.1"/>
    <property type="molecule type" value="Genomic_DNA"/>
</dbReference>
<organism evidence="5 6">
    <name type="scientific">Mythimna separata</name>
    <name type="common">Oriental armyworm</name>
    <name type="synonym">Pseudaletia separata</name>
    <dbReference type="NCBI Taxonomy" id="271217"/>
    <lineage>
        <taxon>Eukaryota</taxon>
        <taxon>Metazoa</taxon>
        <taxon>Ecdysozoa</taxon>
        <taxon>Arthropoda</taxon>
        <taxon>Hexapoda</taxon>
        <taxon>Insecta</taxon>
        <taxon>Pterygota</taxon>
        <taxon>Neoptera</taxon>
        <taxon>Endopterygota</taxon>
        <taxon>Lepidoptera</taxon>
        <taxon>Glossata</taxon>
        <taxon>Ditrysia</taxon>
        <taxon>Noctuoidea</taxon>
        <taxon>Noctuidae</taxon>
        <taxon>Noctuinae</taxon>
        <taxon>Hadenini</taxon>
        <taxon>Mythimna</taxon>
    </lineage>
</organism>